<dbReference type="EMBL" id="CP062230">
    <property type="protein sequence ID" value="UVC19383.1"/>
    <property type="molecule type" value="Genomic_DNA"/>
</dbReference>
<name>A0ABY5R7V0_9HYPH</name>
<sequence>MKVLETLTTRGQRMLLLIDEMGKLLEHAANGDGDAHFFQDLAELASRSNGRLVVIGVLHQAFDDYAYRLARETRDDWLKIQGRFVDIPLNPTGEEQVELLSRAIESSQTPTDTTFADRVAREIHGDRPGAEQFAKRLAACWPLNPVVACLLGPLSRRRFGQNQRSLFGFLGSAEPFGFQEYLDSTQADSRRDYDVTWLWSYLRINLEPSILASPDGHRWAVAVDAIERCESHGGTDLELGVLKAVALIDLFRERSGLVASRSIIETAVHLSETDAKCTLDRLRDWSLVVYRRHLGGFSLYAGSDFDVDAAVEEARAQQSSCDYGRLRQTGVLAPILAKRHYHDTGAMRWFDVDLAPLENASARLSSMDTGTGAAGLFLLIVNDQGASSAKIRRQIEKLTAQVGDEPVAFAVSADSFMLRELTLELLALERIQVGRPELKGDAVARREVSGRIARLAGELEARLRQALVGACWTAPAINLDMGSSRLLGAAGLSIMASRMAKELYPDAPLIRNELVNRSKPSSNAMGAIRALMIAMVTSADRERLDIVGYPPEAGLYVSLLERTGLHRRGEDGAFVFQGPPEHADKARLAKLWTVGDMLLAERPSVTMADLHDCWRDRPVGAKEGLLPIFGLAFLLSRRADLAIYLDGRFCPSIGDLLVDRMLQDPGSVQMRWSNVSERDASILRGLANAMAELGEDLSALEPLAIGRQLVAVVLATPTWTRRTSRIGLAATKVRDLALAAHDPNKLLLEDLPAIAGADATVPKIVALLQEGMRELQTAYGTMLGEINTLLMAELKASDAGFAVLRERARRIIGLTGNYRLDAFATRLSTYNGELDALEGLASLAANKPPRDWVDRDVDAARVEIAALAQQFLRGEAFAHVGGRRLERFAIAVYMSDPSRAALVAPEINLDGAALRRARSLAMTLHSTLGDDVPRDVAIAAAAELMAVLAENRDEADPAERLGRRGAVA</sequence>
<proteinExistence type="predicted"/>
<gene>
    <name evidence="1" type="ORF">IHQ72_35570</name>
</gene>
<organism evidence="1 2">
    <name type="scientific">Mesorhizobium onobrychidis</name>
    <dbReference type="NCBI Taxonomy" id="2775404"/>
    <lineage>
        <taxon>Bacteria</taxon>
        <taxon>Pseudomonadati</taxon>
        <taxon>Pseudomonadota</taxon>
        <taxon>Alphaproteobacteria</taxon>
        <taxon>Hyphomicrobiales</taxon>
        <taxon>Phyllobacteriaceae</taxon>
        <taxon>Mesorhizobium</taxon>
    </lineage>
</organism>
<evidence type="ECO:0000313" key="1">
    <source>
        <dbReference type="EMBL" id="UVC19383.1"/>
    </source>
</evidence>
<keyword evidence="1" id="KW-0614">Plasmid</keyword>
<accession>A0ABY5R7V0</accession>
<dbReference type="Proteomes" id="UP001058098">
    <property type="component" value="Plasmid pOM4"/>
</dbReference>
<dbReference type="GO" id="GO:0005524">
    <property type="term" value="F:ATP binding"/>
    <property type="evidence" value="ECO:0007669"/>
    <property type="project" value="UniProtKB-KW"/>
</dbReference>
<keyword evidence="1" id="KW-0547">Nucleotide-binding</keyword>
<evidence type="ECO:0000313" key="2">
    <source>
        <dbReference type="Proteomes" id="UP001058098"/>
    </source>
</evidence>
<protein>
    <submittedName>
        <fullName evidence="1">ATP-binding protein</fullName>
    </submittedName>
</protein>
<reference evidence="1" key="1">
    <citation type="submission" date="2020-09" db="EMBL/GenBank/DDBJ databases">
        <title>Rhizobia associated with sainfoin plants.</title>
        <authorList>
            <person name="Asharfi S."/>
            <person name="Kuzmanovic N."/>
            <person name="Bunk B."/>
            <person name="Sproeer C."/>
            <person name="Becker M."/>
            <person name="Thuenen T."/>
        </authorList>
    </citation>
    <scope>NUCLEOTIDE SEQUENCE</scope>
    <source>
        <strain evidence="1">OM4</strain>
        <plasmid evidence="1">pOM4</plasmid>
    </source>
</reference>
<geneLocation type="plasmid" evidence="1 2">
    <name>pOM4</name>
</geneLocation>
<keyword evidence="1" id="KW-0067">ATP-binding</keyword>
<keyword evidence="2" id="KW-1185">Reference proteome</keyword>